<reference evidence="1 2" key="2">
    <citation type="journal article" date="2022" name="Mol. Ecol. Resour.">
        <title>The genomes of chicory, endive, great burdock and yacon provide insights into Asteraceae paleo-polyploidization history and plant inulin production.</title>
        <authorList>
            <person name="Fan W."/>
            <person name="Wang S."/>
            <person name="Wang H."/>
            <person name="Wang A."/>
            <person name="Jiang F."/>
            <person name="Liu H."/>
            <person name="Zhao H."/>
            <person name="Xu D."/>
            <person name="Zhang Y."/>
        </authorList>
    </citation>
    <scope>NUCLEOTIDE SEQUENCE [LARGE SCALE GENOMIC DNA]</scope>
    <source>
        <strain evidence="2">cv. Punajuju</strain>
        <tissue evidence="1">Leaves</tissue>
    </source>
</reference>
<proteinExistence type="predicted"/>
<protein>
    <submittedName>
        <fullName evidence="1">Uncharacterized protein</fullName>
    </submittedName>
</protein>
<keyword evidence="2" id="KW-1185">Reference proteome</keyword>
<comment type="caution">
    <text evidence="1">The sequence shown here is derived from an EMBL/GenBank/DDBJ whole genome shotgun (WGS) entry which is preliminary data.</text>
</comment>
<gene>
    <name evidence="1" type="ORF">L2E82_35505</name>
</gene>
<sequence>MASRLRKKRRERVKGNNNSQNHIYTNQYFKNYTIKASRTHVKIDKSFLIIFFATSTIVHNPFDKIPQRKQKDNTFFQVCFCGCEEEHCDLAIKLHKLVYLYFYTFILSF</sequence>
<reference evidence="2" key="1">
    <citation type="journal article" date="2022" name="Mol. Ecol. Resour.">
        <title>The genomes of chicory, endive, great burdock and yacon provide insights into Asteraceae palaeo-polyploidization history and plant inulin production.</title>
        <authorList>
            <person name="Fan W."/>
            <person name="Wang S."/>
            <person name="Wang H."/>
            <person name="Wang A."/>
            <person name="Jiang F."/>
            <person name="Liu H."/>
            <person name="Zhao H."/>
            <person name="Xu D."/>
            <person name="Zhang Y."/>
        </authorList>
    </citation>
    <scope>NUCLEOTIDE SEQUENCE [LARGE SCALE GENOMIC DNA]</scope>
    <source>
        <strain evidence="2">cv. Punajuju</strain>
    </source>
</reference>
<dbReference type="Proteomes" id="UP001055811">
    <property type="component" value="Linkage Group LG06"/>
</dbReference>
<organism evidence="1 2">
    <name type="scientific">Cichorium intybus</name>
    <name type="common">Chicory</name>
    <dbReference type="NCBI Taxonomy" id="13427"/>
    <lineage>
        <taxon>Eukaryota</taxon>
        <taxon>Viridiplantae</taxon>
        <taxon>Streptophyta</taxon>
        <taxon>Embryophyta</taxon>
        <taxon>Tracheophyta</taxon>
        <taxon>Spermatophyta</taxon>
        <taxon>Magnoliopsida</taxon>
        <taxon>eudicotyledons</taxon>
        <taxon>Gunneridae</taxon>
        <taxon>Pentapetalae</taxon>
        <taxon>asterids</taxon>
        <taxon>campanulids</taxon>
        <taxon>Asterales</taxon>
        <taxon>Asteraceae</taxon>
        <taxon>Cichorioideae</taxon>
        <taxon>Cichorieae</taxon>
        <taxon>Cichoriinae</taxon>
        <taxon>Cichorium</taxon>
    </lineage>
</organism>
<dbReference type="EMBL" id="CM042014">
    <property type="protein sequence ID" value="KAI3723748.1"/>
    <property type="molecule type" value="Genomic_DNA"/>
</dbReference>
<evidence type="ECO:0000313" key="1">
    <source>
        <dbReference type="EMBL" id="KAI3723748.1"/>
    </source>
</evidence>
<evidence type="ECO:0000313" key="2">
    <source>
        <dbReference type="Proteomes" id="UP001055811"/>
    </source>
</evidence>
<accession>A0ACB9BNY3</accession>
<name>A0ACB9BNY3_CICIN</name>